<keyword evidence="2" id="KW-1185">Reference proteome</keyword>
<protein>
    <submittedName>
        <fullName evidence="1">Uncharacterized protein</fullName>
    </submittedName>
</protein>
<reference evidence="1 2" key="1">
    <citation type="submission" date="2021-02" db="EMBL/GenBank/DDBJ databases">
        <title>Genome assembly of Pseudopithomyces chartarum.</title>
        <authorList>
            <person name="Jauregui R."/>
            <person name="Singh J."/>
            <person name="Voisey C."/>
        </authorList>
    </citation>
    <scope>NUCLEOTIDE SEQUENCE [LARGE SCALE GENOMIC DNA]</scope>
    <source>
        <strain evidence="1 2">AGR01</strain>
    </source>
</reference>
<sequence>MASFFFELVETELARYFPRHPLRVNHKLTPSERERLAKLLRLTWELAHEFTTDGHAAQKKAEEMEMTAFLPLYQMAAFLDTMITQADRKSIASSLQQRDTTTFEEIYDDEMVITGLRKIIKAFVGRLCEAHGGSLFVPDDVPLGYFSFFDEWQDVTGSCIRT</sequence>
<name>A0AAN6LQB1_9PLEO</name>
<accession>A0AAN6LQB1</accession>
<evidence type="ECO:0000313" key="2">
    <source>
        <dbReference type="Proteomes" id="UP001280581"/>
    </source>
</evidence>
<gene>
    <name evidence="1" type="ORF">GRF29_161g23527</name>
</gene>
<organism evidence="1 2">
    <name type="scientific">Pseudopithomyces chartarum</name>
    <dbReference type="NCBI Taxonomy" id="1892770"/>
    <lineage>
        <taxon>Eukaryota</taxon>
        <taxon>Fungi</taxon>
        <taxon>Dikarya</taxon>
        <taxon>Ascomycota</taxon>
        <taxon>Pezizomycotina</taxon>
        <taxon>Dothideomycetes</taxon>
        <taxon>Pleosporomycetidae</taxon>
        <taxon>Pleosporales</taxon>
        <taxon>Massarineae</taxon>
        <taxon>Didymosphaeriaceae</taxon>
        <taxon>Pseudopithomyces</taxon>
    </lineage>
</organism>
<comment type="caution">
    <text evidence="1">The sequence shown here is derived from an EMBL/GenBank/DDBJ whole genome shotgun (WGS) entry which is preliminary data.</text>
</comment>
<dbReference type="EMBL" id="WVTA01000014">
    <property type="protein sequence ID" value="KAK3202077.1"/>
    <property type="molecule type" value="Genomic_DNA"/>
</dbReference>
<proteinExistence type="predicted"/>
<dbReference type="Proteomes" id="UP001280581">
    <property type="component" value="Unassembled WGS sequence"/>
</dbReference>
<evidence type="ECO:0000313" key="1">
    <source>
        <dbReference type="EMBL" id="KAK3202077.1"/>
    </source>
</evidence>
<dbReference type="AlphaFoldDB" id="A0AAN6LQB1"/>